<dbReference type="Pfam" id="PF03400">
    <property type="entry name" value="DDE_Tnp_IS1"/>
    <property type="match status" value="1"/>
</dbReference>
<dbReference type="InterPro" id="IPR051354">
    <property type="entry name" value="Transposase_27_IS1"/>
</dbReference>
<keyword evidence="4" id="KW-0233">DNA recombination</keyword>
<dbReference type="InterPro" id="IPR003220">
    <property type="entry name" value="InsA_N_dom_Znf"/>
</dbReference>
<comment type="caution">
    <text evidence="7">The sequence shown here is derived from an EMBL/GenBank/DDBJ whole genome shotgun (WGS) entry which is preliminary data.</text>
</comment>
<dbReference type="GO" id="GO:0004803">
    <property type="term" value="F:transposase activity"/>
    <property type="evidence" value="ECO:0007669"/>
    <property type="project" value="InterPro"/>
</dbReference>
<evidence type="ECO:0000256" key="4">
    <source>
        <dbReference type="ARBA" id="ARBA00023172"/>
    </source>
</evidence>
<dbReference type="PANTHER" id="PTHR33293">
    <property type="entry name" value="INSERTION ELEMENT IS1 1 PROTEIN INSB-RELATED"/>
    <property type="match status" value="1"/>
</dbReference>
<evidence type="ECO:0000313" key="7">
    <source>
        <dbReference type="EMBL" id="ECJ2328613.1"/>
    </source>
</evidence>
<dbReference type="InterPro" id="IPR005063">
    <property type="entry name" value="Transposase_27"/>
</dbReference>
<keyword evidence="3" id="KW-0815">Transposition</keyword>
<dbReference type="Pfam" id="PF12759">
    <property type="entry name" value="HTH_Tnp_IS1"/>
    <property type="match status" value="1"/>
</dbReference>
<comment type="similarity">
    <text evidence="2">Belongs to the transposase 27 family.</text>
</comment>
<dbReference type="GO" id="GO:0003677">
    <property type="term" value="F:DNA binding"/>
    <property type="evidence" value="ECO:0007669"/>
    <property type="project" value="InterPro"/>
</dbReference>
<dbReference type="Pfam" id="PF03811">
    <property type="entry name" value="Zn_ribbon_InsA"/>
    <property type="match status" value="1"/>
</dbReference>
<dbReference type="InterPro" id="IPR024431">
    <property type="entry name" value="InsA_HTH_dom"/>
</dbReference>
<evidence type="ECO:0000256" key="1">
    <source>
        <dbReference type="ARBA" id="ARBA00004091"/>
    </source>
</evidence>
<dbReference type="EMBL" id="AAIXRY010000049">
    <property type="protein sequence ID" value="ECJ2328613.1"/>
    <property type="molecule type" value="Genomic_DNA"/>
</dbReference>
<feature type="domain" description="InsA N-terminal zinc ribbon" evidence="5">
    <location>
        <begin position="1"/>
        <end position="35"/>
    </location>
</feature>
<proteinExistence type="inferred from homology"/>
<reference evidence="7" key="1">
    <citation type="submission" date="2019-07" db="EMBL/GenBank/DDBJ databases">
        <authorList>
            <person name="Ashton P.M."/>
            <person name="Dallman T."/>
            <person name="Nair S."/>
            <person name="De Pinna E."/>
            <person name="Peters T."/>
            <person name="Grant K."/>
        </authorList>
    </citation>
    <scope>NUCLEOTIDE SEQUENCE [LARGE SCALE GENOMIC DNA]</scope>
    <source>
        <strain evidence="7">598112</strain>
    </source>
</reference>
<dbReference type="GO" id="GO:0006313">
    <property type="term" value="P:DNA transposition"/>
    <property type="evidence" value="ECO:0007669"/>
    <property type="project" value="InterPro"/>
</dbReference>
<organism evidence="7">
    <name type="scientific">Salmonella enterica subsp. salamae</name>
    <dbReference type="NCBI Taxonomy" id="59202"/>
    <lineage>
        <taxon>Bacteria</taxon>
        <taxon>Pseudomonadati</taxon>
        <taxon>Pseudomonadota</taxon>
        <taxon>Gammaproteobacteria</taxon>
        <taxon>Enterobacterales</taxon>
        <taxon>Enterobacteriaceae</taxon>
        <taxon>Salmonella</taxon>
    </lineage>
</organism>
<evidence type="ECO:0000256" key="3">
    <source>
        <dbReference type="ARBA" id="ARBA00022578"/>
    </source>
</evidence>
<dbReference type="Proteomes" id="UP000839824">
    <property type="component" value="Unassembled WGS sequence"/>
</dbReference>
<comment type="function">
    <text evidence="1">Absolutely required for transposition of IS1.</text>
</comment>
<name>A0A5Y3V6S6_SALER</name>
<dbReference type="NCBIfam" id="NF033558">
    <property type="entry name" value="transpos_IS1"/>
    <property type="match status" value="1"/>
</dbReference>
<gene>
    <name evidence="7" type="ORF">FNJ06_24075</name>
</gene>
<accession>A0A5Y3V6S6</accession>
<protein>
    <submittedName>
        <fullName evidence="7">IS1 family transposase</fullName>
    </submittedName>
</protein>
<evidence type="ECO:0000259" key="6">
    <source>
        <dbReference type="Pfam" id="PF12759"/>
    </source>
</evidence>
<dbReference type="PANTHER" id="PTHR33293:SF1">
    <property type="entry name" value="INSERTION ELEMENT IS1 1 PROTEIN INSB-RELATED"/>
    <property type="match status" value="1"/>
</dbReference>
<evidence type="ECO:0000259" key="5">
    <source>
        <dbReference type="Pfam" id="PF03811"/>
    </source>
</evidence>
<sequence length="231" mass="26650">MASINVHCPRCDSALVYRHGKNPAGHERFRCRECHCVFQLTYTYQARKPGVKDQVIDMAFNGTGVRATARTLKIGINTVIRTFKKLAPKRITSSPVARADVALICELDEQWSFVGNKARQHWLWYAYNTKTGGVLAYTFGPRTDETCRELLVLLTPFHIGMITSDDWGSYSREVPKDKHLTGKIFTQRIERNNLTLRTRIKRLARKTICFSRSIELHEKVIGAFIEKYMFY</sequence>
<dbReference type="AlphaFoldDB" id="A0A5Y3V6S6"/>
<evidence type="ECO:0000256" key="2">
    <source>
        <dbReference type="ARBA" id="ARBA00008841"/>
    </source>
</evidence>
<feature type="domain" description="Insertion element IS1 protein InsA helix-turn-helix" evidence="6">
    <location>
        <begin position="42"/>
        <end position="84"/>
    </location>
</feature>